<evidence type="ECO:0000313" key="2">
    <source>
        <dbReference type="Proteomes" id="UP001168821"/>
    </source>
</evidence>
<dbReference type="Gene3D" id="2.60.200.30">
    <property type="entry name" value="Probable inorganic polyphosphate/atp-NAD kinase, domain 2"/>
    <property type="match status" value="1"/>
</dbReference>
<dbReference type="AlphaFoldDB" id="A0AA38I6U9"/>
<dbReference type="InterPro" id="IPR017438">
    <property type="entry name" value="ATP-NAD_kinase_N"/>
</dbReference>
<dbReference type="Proteomes" id="UP001168821">
    <property type="component" value="Unassembled WGS sequence"/>
</dbReference>
<name>A0AA38I6U9_9CUCU</name>
<protein>
    <recommendedName>
        <fullName evidence="3">NAD(+) kinase</fullName>
    </recommendedName>
</protein>
<dbReference type="GO" id="GO:0005739">
    <property type="term" value="C:mitochondrion"/>
    <property type="evidence" value="ECO:0007669"/>
    <property type="project" value="TreeGrafter"/>
</dbReference>
<organism evidence="1 2">
    <name type="scientific">Zophobas morio</name>
    <dbReference type="NCBI Taxonomy" id="2755281"/>
    <lineage>
        <taxon>Eukaryota</taxon>
        <taxon>Metazoa</taxon>
        <taxon>Ecdysozoa</taxon>
        <taxon>Arthropoda</taxon>
        <taxon>Hexapoda</taxon>
        <taxon>Insecta</taxon>
        <taxon>Pterygota</taxon>
        <taxon>Neoptera</taxon>
        <taxon>Endopterygota</taxon>
        <taxon>Coleoptera</taxon>
        <taxon>Polyphaga</taxon>
        <taxon>Cucujiformia</taxon>
        <taxon>Tenebrionidae</taxon>
        <taxon>Zophobas</taxon>
    </lineage>
</organism>
<dbReference type="EMBL" id="JALNTZ010000006">
    <property type="protein sequence ID" value="KAJ3649316.1"/>
    <property type="molecule type" value="Genomic_DNA"/>
</dbReference>
<evidence type="ECO:0000313" key="1">
    <source>
        <dbReference type="EMBL" id="KAJ3649316.1"/>
    </source>
</evidence>
<dbReference type="InterPro" id="IPR017437">
    <property type="entry name" value="ATP-NAD_kinase_PpnK-typ_C"/>
</dbReference>
<comment type="caution">
    <text evidence="1">The sequence shown here is derived from an EMBL/GenBank/DDBJ whole genome shotgun (WGS) entry which is preliminary data.</text>
</comment>
<dbReference type="Gene3D" id="3.40.50.10330">
    <property type="entry name" value="Probable inorganic polyphosphate/atp-NAD kinase, domain 1"/>
    <property type="match status" value="1"/>
</dbReference>
<dbReference type="SUPFAM" id="SSF111331">
    <property type="entry name" value="NAD kinase/diacylglycerol kinase-like"/>
    <property type="match status" value="1"/>
</dbReference>
<gene>
    <name evidence="1" type="ORF">Zmor_021067</name>
</gene>
<dbReference type="GO" id="GO:0019674">
    <property type="term" value="P:NAD+ metabolic process"/>
    <property type="evidence" value="ECO:0007669"/>
    <property type="project" value="InterPro"/>
</dbReference>
<dbReference type="GO" id="GO:0003951">
    <property type="term" value="F:NAD+ kinase activity"/>
    <property type="evidence" value="ECO:0007669"/>
    <property type="project" value="InterPro"/>
</dbReference>
<reference evidence="1" key="1">
    <citation type="journal article" date="2023" name="G3 (Bethesda)">
        <title>Whole genome assemblies of Zophobas morio and Tenebrio molitor.</title>
        <authorList>
            <person name="Kaur S."/>
            <person name="Stinson S.A."/>
            <person name="diCenzo G.C."/>
        </authorList>
    </citation>
    <scope>NUCLEOTIDE SEQUENCE</scope>
    <source>
        <strain evidence="1">QUZm001</strain>
    </source>
</reference>
<accession>A0AA38I6U9</accession>
<dbReference type="PANTHER" id="PTHR13158">
    <property type="match status" value="1"/>
</dbReference>
<evidence type="ECO:0008006" key="3">
    <source>
        <dbReference type="Google" id="ProtNLM"/>
    </source>
</evidence>
<sequence length="395" mass="44734">MFKRRTSFKDIILGIKNVVTSSDTQFTNFIKMDKVLILSKLSRYEFEKRKYNIDNDHELEKKLRNRGTDFEKLMQCHVLHKNFEKNVVDTLCKMGINVEVVNRFDYTDEKVKWADVIMPTGGDGTFLLASSRIRDNSKPVIGFNSDPSRSEGHLCLPKKFSANIRRAVEKLQSGDFEWLLRSRIRIKLISQRGEVVPKCLHELQENYCTAVVDGDPTNKGVLPVLALNEVFIGETTSSRVSHLQMRLNGSIEQTSMKCSGVCVCTGTGSTSWHLSINRIPAQSVAELLEFIEIPSCADKEKLAEEVADTYNKSLIFRPNDKRMSYTIRDLISAGVWPCPKGIKPRDFVSKLEIKSNCYDASLVVDGGVSFDFNDGTIVFLEIRPEDALRTVSLTE</sequence>
<dbReference type="InterPro" id="IPR016064">
    <property type="entry name" value="NAD/diacylglycerol_kinase_sf"/>
</dbReference>
<proteinExistence type="predicted"/>
<dbReference type="PANTHER" id="PTHR13158:SF5">
    <property type="entry name" value="NAD KINASE 2, MITOCHONDRIAL"/>
    <property type="match status" value="1"/>
</dbReference>
<keyword evidence="2" id="KW-1185">Reference proteome</keyword>